<sequence>MPSPSRSTSPDSAASSDVLCGSDSGTTVSSSGPGFVAAGPVASVSMPNVGSRPEVIKPWVPKTFVPVATVSQSNNGAPKPRGPGRGPRRQQNFDVNQLPRQFQQRRFQHGQTFGTNAAVNNRCTVAGEKLAELMRLCNHEYAANESYYHAINALLREIQDARIPSSPSSTVVAASPSSSSENSAVSSPSALKIQPIMPPPPQTRDMPFTASRRIPIPENPHFNLIGRILGPRGLTVRELETKYQCRIYVRGQGSIRDPKKAEALMDKPGWEHLREELHVLVIAGGNTQAELDCRLEASVHFLNRLLHPQCFDAFKRRQLVSLALMNGTFRPHASQSSESSTTTTKFAVPPPPQALAVM</sequence>
<feature type="region of interest" description="Disordered" evidence="2">
    <location>
        <begin position="166"/>
        <end position="200"/>
    </location>
</feature>
<dbReference type="InterPro" id="IPR036612">
    <property type="entry name" value="KH_dom_type_1_sf"/>
</dbReference>
<feature type="compositionally biased region" description="Pro residues" evidence="2">
    <location>
        <begin position="348"/>
        <end position="358"/>
    </location>
</feature>
<dbReference type="WBParaSite" id="Pan_g6185.t1">
    <property type="protein sequence ID" value="Pan_g6185.t1"/>
    <property type="gene ID" value="Pan_g6185"/>
</dbReference>
<accession>A0A7E4W1K5</accession>
<dbReference type="Proteomes" id="UP000492821">
    <property type="component" value="Unassembled WGS sequence"/>
</dbReference>
<evidence type="ECO:0000256" key="2">
    <source>
        <dbReference type="SAM" id="MobiDB-lite"/>
    </source>
</evidence>
<keyword evidence="1" id="KW-0694">RNA-binding</keyword>
<dbReference type="InterPro" id="IPR055256">
    <property type="entry name" value="KH_1_KHDC4/BBP-like"/>
</dbReference>
<evidence type="ECO:0000256" key="1">
    <source>
        <dbReference type="ARBA" id="ARBA00022884"/>
    </source>
</evidence>
<dbReference type="SUPFAM" id="SSF54791">
    <property type="entry name" value="Eukaryotic type KH-domain (KH-domain type I)"/>
    <property type="match status" value="1"/>
</dbReference>
<reference evidence="4" key="1">
    <citation type="journal article" date="2013" name="Genetics">
        <title>The draft genome and transcriptome of Panagrellus redivivus are shaped by the harsh demands of a free-living lifestyle.</title>
        <authorList>
            <person name="Srinivasan J."/>
            <person name="Dillman A.R."/>
            <person name="Macchietto M.G."/>
            <person name="Heikkinen L."/>
            <person name="Lakso M."/>
            <person name="Fracchia K.M."/>
            <person name="Antoshechkin I."/>
            <person name="Mortazavi A."/>
            <person name="Wong G."/>
            <person name="Sternberg P.W."/>
        </authorList>
    </citation>
    <scope>NUCLEOTIDE SEQUENCE [LARGE SCALE GENOMIC DNA]</scope>
    <source>
        <strain evidence="4">MT8872</strain>
    </source>
</reference>
<evidence type="ECO:0000313" key="5">
    <source>
        <dbReference type="WBParaSite" id="Pan_g6185.t1"/>
    </source>
</evidence>
<reference evidence="5" key="2">
    <citation type="submission" date="2020-10" db="UniProtKB">
        <authorList>
            <consortium name="WormBaseParasite"/>
        </authorList>
    </citation>
    <scope>IDENTIFICATION</scope>
</reference>
<dbReference type="GO" id="GO:0005634">
    <property type="term" value="C:nucleus"/>
    <property type="evidence" value="ECO:0007669"/>
    <property type="project" value="TreeGrafter"/>
</dbReference>
<proteinExistence type="predicted"/>
<name>A0A7E4W1K5_PANRE</name>
<dbReference type="SMART" id="SM00322">
    <property type="entry name" value="KH"/>
    <property type="match status" value="1"/>
</dbReference>
<evidence type="ECO:0000259" key="3">
    <source>
        <dbReference type="SMART" id="SM00322"/>
    </source>
</evidence>
<dbReference type="GO" id="GO:0003729">
    <property type="term" value="F:mRNA binding"/>
    <property type="evidence" value="ECO:0007669"/>
    <property type="project" value="TreeGrafter"/>
</dbReference>
<feature type="compositionally biased region" description="Low complexity" evidence="2">
    <location>
        <begin position="1"/>
        <end position="34"/>
    </location>
</feature>
<dbReference type="Pfam" id="PF22675">
    <property type="entry name" value="KH-I_KHDC4-BBP"/>
    <property type="match status" value="1"/>
</dbReference>
<protein>
    <submittedName>
        <fullName evidence="5">KH domain-containing protein</fullName>
    </submittedName>
</protein>
<feature type="compositionally biased region" description="Low complexity" evidence="2">
    <location>
        <begin position="166"/>
        <end position="190"/>
    </location>
</feature>
<dbReference type="AlphaFoldDB" id="A0A7E4W1K5"/>
<feature type="domain" description="K Homology" evidence="3">
    <location>
        <begin position="208"/>
        <end position="307"/>
    </location>
</feature>
<feature type="region of interest" description="Disordered" evidence="2">
    <location>
        <begin position="67"/>
        <end position="91"/>
    </location>
</feature>
<organism evidence="4 5">
    <name type="scientific">Panagrellus redivivus</name>
    <name type="common">Microworm</name>
    <dbReference type="NCBI Taxonomy" id="6233"/>
    <lineage>
        <taxon>Eukaryota</taxon>
        <taxon>Metazoa</taxon>
        <taxon>Ecdysozoa</taxon>
        <taxon>Nematoda</taxon>
        <taxon>Chromadorea</taxon>
        <taxon>Rhabditida</taxon>
        <taxon>Tylenchina</taxon>
        <taxon>Panagrolaimomorpha</taxon>
        <taxon>Panagrolaimoidea</taxon>
        <taxon>Panagrolaimidae</taxon>
        <taxon>Panagrellus</taxon>
    </lineage>
</organism>
<keyword evidence="4" id="KW-1185">Reference proteome</keyword>
<dbReference type="PANTHER" id="PTHR11208">
    <property type="entry name" value="RNA-BINDING PROTEIN RELATED"/>
    <property type="match status" value="1"/>
</dbReference>
<dbReference type="GO" id="GO:0048024">
    <property type="term" value="P:regulation of mRNA splicing, via spliceosome"/>
    <property type="evidence" value="ECO:0007669"/>
    <property type="project" value="TreeGrafter"/>
</dbReference>
<evidence type="ECO:0000313" key="4">
    <source>
        <dbReference type="Proteomes" id="UP000492821"/>
    </source>
</evidence>
<feature type="region of interest" description="Disordered" evidence="2">
    <location>
        <begin position="1"/>
        <end position="55"/>
    </location>
</feature>
<dbReference type="PANTHER" id="PTHR11208:SF147">
    <property type="entry name" value="RNA-BINDING PROTEIN ASD-2"/>
    <property type="match status" value="1"/>
</dbReference>
<dbReference type="Gene3D" id="3.30.1370.10">
    <property type="entry name" value="K Homology domain, type 1"/>
    <property type="match status" value="1"/>
</dbReference>
<feature type="compositionally biased region" description="Low complexity" evidence="2">
    <location>
        <begin position="334"/>
        <end position="344"/>
    </location>
</feature>
<feature type="region of interest" description="Disordered" evidence="2">
    <location>
        <begin position="331"/>
        <end position="358"/>
    </location>
</feature>
<dbReference type="InterPro" id="IPR004087">
    <property type="entry name" value="KH_dom"/>
</dbReference>
<dbReference type="InterPro" id="IPR045071">
    <property type="entry name" value="BBP-like"/>
</dbReference>